<keyword evidence="3" id="KW-1185">Reference proteome</keyword>
<comment type="caution">
    <text evidence="2">The sequence shown here is derived from an EMBL/GenBank/DDBJ whole genome shotgun (WGS) entry which is preliminary data.</text>
</comment>
<feature type="compositionally biased region" description="Low complexity" evidence="1">
    <location>
        <begin position="1"/>
        <end position="11"/>
    </location>
</feature>
<gene>
    <name evidence="2" type="ORF">QQS21_003088</name>
</gene>
<accession>A0AAJ0FVX4</accession>
<reference evidence="2" key="1">
    <citation type="submission" date="2023-06" db="EMBL/GenBank/DDBJ databases">
        <title>Conoideocrella luteorostrata (Hypocreales: Clavicipitaceae), a potential biocontrol fungus for elongate hemlock scale in United States Christmas tree production areas.</title>
        <authorList>
            <person name="Barrett H."/>
            <person name="Lovett B."/>
            <person name="Macias A.M."/>
            <person name="Stajich J.E."/>
            <person name="Kasson M.T."/>
        </authorList>
    </citation>
    <scope>NUCLEOTIDE SEQUENCE</scope>
    <source>
        <strain evidence="2">ARSEF 14590</strain>
    </source>
</reference>
<dbReference type="AlphaFoldDB" id="A0AAJ0FVX4"/>
<organism evidence="2 3">
    <name type="scientific">Conoideocrella luteorostrata</name>
    <dbReference type="NCBI Taxonomy" id="1105319"/>
    <lineage>
        <taxon>Eukaryota</taxon>
        <taxon>Fungi</taxon>
        <taxon>Dikarya</taxon>
        <taxon>Ascomycota</taxon>
        <taxon>Pezizomycotina</taxon>
        <taxon>Sordariomycetes</taxon>
        <taxon>Hypocreomycetidae</taxon>
        <taxon>Hypocreales</taxon>
        <taxon>Clavicipitaceae</taxon>
        <taxon>Conoideocrella</taxon>
    </lineage>
</organism>
<evidence type="ECO:0000313" key="2">
    <source>
        <dbReference type="EMBL" id="KAK2608402.1"/>
    </source>
</evidence>
<sequence length="214" mass="24137">MQQQQQQQQQQPYDSEPEEHPNSAPPEAVVKTFAVYNTSTRINFQVRQDNSSGPIVYHVNNSTFSPGTPDVQLRRGDSKDGPMVAFGKFHNLNSNVTLGLGDPSQQPVFEEMNKESRLTHSEYVMEVQGRRYVWRRTIGKGLFANYACLDGATGRLVAYFAKTGAKSLKKVGRLCFTAELEEARERLLLVSWFAIREKENRNAWYVGGFIAGAN</sequence>
<proteinExistence type="predicted"/>
<name>A0AAJ0FVX4_9HYPO</name>
<feature type="region of interest" description="Disordered" evidence="1">
    <location>
        <begin position="1"/>
        <end position="25"/>
    </location>
</feature>
<evidence type="ECO:0000313" key="3">
    <source>
        <dbReference type="Proteomes" id="UP001251528"/>
    </source>
</evidence>
<protein>
    <submittedName>
        <fullName evidence="2">Uncharacterized protein</fullName>
    </submittedName>
</protein>
<dbReference type="EMBL" id="JASWJB010000039">
    <property type="protein sequence ID" value="KAK2608402.1"/>
    <property type="molecule type" value="Genomic_DNA"/>
</dbReference>
<evidence type="ECO:0000256" key="1">
    <source>
        <dbReference type="SAM" id="MobiDB-lite"/>
    </source>
</evidence>
<dbReference type="Proteomes" id="UP001251528">
    <property type="component" value="Unassembled WGS sequence"/>
</dbReference>